<protein>
    <recommendedName>
        <fullName evidence="4">DUF4305 domain-containing protein</fullName>
    </recommendedName>
</protein>
<dbReference type="HOGENOM" id="CLU_201773_2_0_9"/>
<evidence type="ECO:0000313" key="3">
    <source>
        <dbReference type="Proteomes" id="UP000000486"/>
    </source>
</evidence>
<keyword evidence="1" id="KW-0472">Membrane</keyword>
<dbReference type="InterPro" id="IPR025426">
    <property type="entry name" value="DUF4305"/>
</dbReference>
<keyword evidence="1" id="KW-0812">Transmembrane</keyword>
<dbReference type="EMBL" id="CP002816">
    <property type="protein sequence ID" value="AEH93166.1"/>
    <property type="molecule type" value="Genomic_DNA"/>
</dbReference>
<proteinExistence type="predicted"/>
<dbReference type="AlphaFoldDB" id="A0A0E0UXU3"/>
<reference evidence="2 3" key="1">
    <citation type="journal article" date="2011" name="J. Bacteriol.">
        <title>Genome sequence of the nonpathogenic Listeria monocytogenes serovar 4a strain M7.</title>
        <authorList>
            <person name="Chen J."/>
            <person name="Xia Y."/>
            <person name="Cheng C."/>
            <person name="Fang C."/>
            <person name="Shan Y."/>
            <person name="Jin G."/>
            <person name="Fang W."/>
        </authorList>
    </citation>
    <scope>NUCLEOTIDE SEQUENCE [LARGE SCALE GENOMIC DNA]</scope>
    <source>
        <strain evidence="2 3">M7</strain>
    </source>
</reference>
<feature type="transmembrane region" description="Helical" evidence="1">
    <location>
        <begin position="9"/>
        <end position="28"/>
    </location>
</feature>
<keyword evidence="1" id="KW-1133">Transmembrane helix</keyword>
<accession>A0A0E0UXU3</accession>
<evidence type="ECO:0000313" key="2">
    <source>
        <dbReference type="EMBL" id="AEH93166.1"/>
    </source>
</evidence>
<evidence type="ECO:0000256" key="1">
    <source>
        <dbReference type="SAM" id="Phobius"/>
    </source>
</evidence>
<name>A0A0E0UXU3_LISMM</name>
<evidence type="ECO:0008006" key="4">
    <source>
        <dbReference type="Google" id="ProtNLM"/>
    </source>
</evidence>
<gene>
    <name evidence="2" type="ordered locus">LMM7_2161</name>
</gene>
<dbReference type="KEGG" id="lmq:LMM7_2161"/>
<dbReference type="PATRIC" id="fig|1030009.3.peg.2148"/>
<organism evidence="2 3">
    <name type="scientific">Listeria monocytogenes serotype 4a (strain M7)</name>
    <dbReference type="NCBI Taxonomy" id="1030009"/>
    <lineage>
        <taxon>Bacteria</taxon>
        <taxon>Bacillati</taxon>
        <taxon>Bacillota</taxon>
        <taxon>Bacilli</taxon>
        <taxon>Bacillales</taxon>
        <taxon>Listeriaceae</taxon>
        <taxon>Listeria</taxon>
    </lineage>
</organism>
<feature type="transmembrane region" description="Helical" evidence="1">
    <location>
        <begin position="34"/>
        <end position="58"/>
    </location>
</feature>
<dbReference type="Proteomes" id="UP000000486">
    <property type="component" value="Chromosome"/>
</dbReference>
<dbReference type="Pfam" id="PF14146">
    <property type="entry name" value="DUF4305"/>
    <property type="match status" value="1"/>
</dbReference>
<sequence>MKNSLIKQSFLYFALGLVFVYFVVVRVADYGYDVLAYILIIMTLMDFGIGIGLIITGLKRRKKNL</sequence>